<keyword evidence="3" id="KW-1185">Reference proteome</keyword>
<feature type="region of interest" description="Disordered" evidence="1">
    <location>
        <begin position="82"/>
        <end position="126"/>
    </location>
</feature>
<evidence type="ECO:0000256" key="1">
    <source>
        <dbReference type="SAM" id="MobiDB-lite"/>
    </source>
</evidence>
<dbReference type="EMBL" id="OY660870">
    <property type="protein sequence ID" value="CAJ1059663.1"/>
    <property type="molecule type" value="Genomic_DNA"/>
</dbReference>
<feature type="compositionally biased region" description="Basic and acidic residues" evidence="1">
    <location>
        <begin position="112"/>
        <end position="126"/>
    </location>
</feature>
<accession>A0AAV1FGK4</accession>
<sequence length="126" mass="14536">MERSDPYSVSDHLRKCSQLPPYLQDYEVGYPAKHQPPYYEQARHTISPEVLQYINNMREEHDQLRRDLQCLTEVISSSLVLAPQHTMSQSRLREDETSSTSAHASKLVPSRGHKDPHQHECPKAVS</sequence>
<dbReference type="Proteomes" id="UP001178508">
    <property type="component" value="Chromosome 7"/>
</dbReference>
<organism evidence="2 3">
    <name type="scientific">Xyrichtys novacula</name>
    <name type="common">Pearly razorfish</name>
    <name type="synonym">Hemipteronotus novacula</name>
    <dbReference type="NCBI Taxonomy" id="13765"/>
    <lineage>
        <taxon>Eukaryota</taxon>
        <taxon>Metazoa</taxon>
        <taxon>Chordata</taxon>
        <taxon>Craniata</taxon>
        <taxon>Vertebrata</taxon>
        <taxon>Euteleostomi</taxon>
        <taxon>Actinopterygii</taxon>
        <taxon>Neopterygii</taxon>
        <taxon>Teleostei</taxon>
        <taxon>Neoteleostei</taxon>
        <taxon>Acanthomorphata</taxon>
        <taxon>Eupercaria</taxon>
        <taxon>Labriformes</taxon>
        <taxon>Labridae</taxon>
        <taxon>Xyrichtys</taxon>
    </lineage>
</organism>
<dbReference type="AlphaFoldDB" id="A0AAV1FGK4"/>
<reference evidence="2" key="1">
    <citation type="submission" date="2023-08" db="EMBL/GenBank/DDBJ databases">
        <authorList>
            <person name="Alioto T."/>
            <person name="Alioto T."/>
            <person name="Gomez Garrido J."/>
        </authorList>
    </citation>
    <scope>NUCLEOTIDE SEQUENCE</scope>
</reference>
<gene>
    <name evidence="2" type="ORF">XNOV1_A033861</name>
</gene>
<proteinExistence type="predicted"/>
<name>A0AAV1FGK4_XYRNO</name>
<protein>
    <submittedName>
        <fullName evidence="2">Uncharacterized protein LOC121815826</fullName>
    </submittedName>
</protein>
<evidence type="ECO:0000313" key="2">
    <source>
        <dbReference type="EMBL" id="CAJ1059663.1"/>
    </source>
</evidence>
<evidence type="ECO:0000313" key="3">
    <source>
        <dbReference type="Proteomes" id="UP001178508"/>
    </source>
</evidence>